<dbReference type="OMA" id="NERMEGF"/>
<dbReference type="VEuPathDB" id="FungiDB:HMPREF1120_08194"/>
<keyword evidence="6 9" id="KW-0456">Lyase</keyword>
<dbReference type="GO" id="GO:0004462">
    <property type="term" value="F:lactoylglutathione lyase activity"/>
    <property type="evidence" value="ECO:0007669"/>
    <property type="project" value="UniProtKB-UniRule"/>
</dbReference>
<evidence type="ECO:0000256" key="8">
    <source>
        <dbReference type="PIRSR" id="PIRSR604361-3"/>
    </source>
</evidence>
<dbReference type="Proteomes" id="UP000007304">
    <property type="component" value="Unassembled WGS sequence"/>
</dbReference>
<dbReference type="RefSeq" id="XP_009160686.1">
    <property type="nucleotide sequence ID" value="XM_009162438.1"/>
</dbReference>
<name>H6C7Z8_EXODN</name>
<dbReference type="InterPro" id="IPR037523">
    <property type="entry name" value="VOC_core"/>
</dbReference>
<dbReference type="OrthoDB" id="16820at2759"/>
<comment type="catalytic activity">
    <reaction evidence="9">
        <text>(R)-S-lactoylglutathione = methylglyoxal + glutathione</text>
        <dbReference type="Rhea" id="RHEA:19069"/>
        <dbReference type="ChEBI" id="CHEBI:17158"/>
        <dbReference type="ChEBI" id="CHEBI:57474"/>
        <dbReference type="ChEBI" id="CHEBI:57925"/>
        <dbReference type="EC" id="4.4.1.5"/>
    </reaction>
</comment>
<feature type="transmembrane region" description="Helical" evidence="10">
    <location>
        <begin position="6"/>
        <end position="30"/>
    </location>
</feature>
<gene>
    <name evidence="12" type="ORF">HMPREF1120_08194</name>
</gene>
<evidence type="ECO:0000256" key="5">
    <source>
        <dbReference type="ARBA" id="ARBA00022833"/>
    </source>
</evidence>
<evidence type="ECO:0000256" key="2">
    <source>
        <dbReference type="ARBA" id="ARBA00010363"/>
    </source>
</evidence>
<dbReference type="NCBIfam" id="TIGR00068">
    <property type="entry name" value="glyox_I"/>
    <property type="match status" value="2"/>
</dbReference>
<comment type="similarity">
    <text evidence="2 9">Belongs to the glyoxalase I family.</text>
</comment>
<dbReference type="EC" id="4.4.1.5" evidence="3 9"/>
<dbReference type="Gene3D" id="3.10.180.10">
    <property type="entry name" value="2,3-Dihydroxybiphenyl 1,2-Dioxygenase, domain 1"/>
    <property type="match status" value="2"/>
</dbReference>
<feature type="binding site" evidence="8">
    <location>
        <position position="413"/>
    </location>
    <ligand>
        <name>Zn(2+)</name>
        <dbReference type="ChEBI" id="CHEBI:29105"/>
        <note>ligand shared between dimeric partners</note>
    </ligand>
</feature>
<dbReference type="PROSITE" id="PS51819">
    <property type="entry name" value="VOC"/>
    <property type="match status" value="2"/>
</dbReference>
<dbReference type="Pfam" id="PF00903">
    <property type="entry name" value="Glyoxalase"/>
    <property type="match status" value="2"/>
</dbReference>
<keyword evidence="10" id="KW-1133">Transmembrane helix</keyword>
<evidence type="ECO:0000313" key="12">
    <source>
        <dbReference type="EMBL" id="EHY60225.1"/>
    </source>
</evidence>
<dbReference type="PANTHER" id="PTHR10374">
    <property type="entry name" value="LACTOYLGLUTATHIONE LYASE GLYOXALASE I"/>
    <property type="match status" value="1"/>
</dbReference>
<dbReference type="PANTHER" id="PTHR10374:SF30">
    <property type="entry name" value="LACTOYLGLUTATHIONE LYASE"/>
    <property type="match status" value="1"/>
</dbReference>
<feature type="binding site" evidence="8">
    <location>
        <position position="386"/>
    </location>
    <ligand>
        <name>Zn(2+)</name>
        <dbReference type="ChEBI" id="CHEBI:29105"/>
        <note>ligand shared between dimeric partners</note>
    </ligand>
</feature>
<evidence type="ECO:0000256" key="7">
    <source>
        <dbReference type="PIRSR" id="PIRSR604361-1"/>
    </source>
</evidence>
<dbReference type="SUPFAM" id="SSF54593">
    <property type="entry name" value="Glyoxalase/Bleomycin resistance protein/Dihydroxybiphenyl dioxygenase"/>
    <property type="match status" value="2"/>
</dbReference>
<dbReference type="InParanoid" id="H6C7Z8"/>
<comment type="cofactor">
    <cofactor evidence="8">
        <name>Zn(2+)</name>
        <dbReference type="ChEBI" id="CHEBI:29105"/>
    </cofactor>
    <text evidence="8">Binds 1 zinc ion per subunit. In the homodimer, two zinc ions are bound between subunits.</text>
</comment>
<protein>
    <recommendedName>
        <fullName evidence="3 9">Lactoylglutathione lyase</fullName>
        <ecNumber evidence="3 9">4.4.1.5</ecNumber>
    </recommendedName>
    <alternativeName>
        <fullName evidence="9">Glyoxalase I</fullName>
    </alternativeName>
</protein>
<dbReference type="UniPathway" id="UPA00619">
    <property type="reaction ID" value="UER00675"/>
</dbReference>
<keyword evidence="4 8" id="KW-0479">Metal-binding</keyword>
<feature type="domain" description="VOC" evidence="11">
    <location>
        <begin position="315"/>
        <end position="463"/>
    </location>
</feature>
<dbReference type="GO" id="GO:0046872">
    <property type="term" value="F:metal ion binding"/>
    <property type="evidence" value="ECO:0007669"/>
    <property type="project" value="UniProtKB-UniRule"/>
</dbReference>
<accession>H6C7Z8</accession>
<dbReference type="STRING" id="858893.H6C7Z8"/>
<dbReference type="FunCoup" id="H6C7Z8">
    <property type="interactions" value="217"/>
</dbReference>
<proteinExistence type="inferred from homology"/>
<keyword evidence="10" id="KW-0472">Membrane</keyword>
<dbReference type="PROSITE" id="PS00934">
    <property type="entry name" value="GLYOXALASE_I_1"/>
    <property type="match status" value="1"/>
</dbReference>
<comment type="function">
    <text evidence="9">Catalyzes the conversion of hemimercaptal, formed from methylglyoxal and glutathione, to S-lactoylglutathione.</text>
</comment>
<dbReference type="eggNOG" id="KOG2944">
    <property type="taxonomic scope" value="Eukaryota"/>
</dbReference>
<evidence type="ECO:0000313" key="13">
    <source>
        <dbReference type="Proteomes" id="UP000007304"/>
    </source>
</evidence>
<evidence type="ECO:0000256" key="3">
    <source>
        <dbReference type="ARBA" id="ARBA00012081"/>
    </source>
</evidence>
<dbReference type="HOGENOM" id="CLU_046006_0_1_1"/>
<dbReference type="CDD" id="cd07233">
    <property type="entry name" value="GlxI_Zn"/>
    <property type="match status" value="2"/>
</dbReference>
<dbReference type="InterPro" id="IPR004361">
    <property type="entry name" value="Glyoxalase_1"/>
</dbReference>
<evidence type="ECO:0000256" key="10">
    <source>
        <dbReference type="SAM" id="Phobius"/>
    </source>
</evidence>
<feature type="active site" description="Proton donor/acceptor" evidence="7">
    <location>
        <position position="459"/>
    </location>
</feature>
<dbReference type="GeneID" id="20312833"/>
<dbReference type="InterPro" id="IPR004360">
    <property type="entry name" value="Glyas_Fos-R_dOase_dom"/>
</dbReference>
<feature type="binding site" evidence="8">
    <location>
        <position position="459"/>
    </location>
    <ligand>
        <name>Zn(2+)</name>
        <dbReference type="ChEBI" id="CHEBI:29105"/>
        <note>ligand shared between dimeric partners</note>
    </ligand>
</feature>
<dbReference type="PROSITE" id="PS00935">
    <property type="entry name" value="GLYOXALASE_I_2"/>
    <property type="match status" value="2"/>
</dbReference>
<organism evidence="12 13">
    <name type="scientific">Exophiala dermatitidis (strain ATCC 34100 / CBS 525.76 / NIH/UT8656)</name>
    <name type="common">Black yeast</name>
    <name type="synonym">Wangiella dermatitidis</name>
    <dbReference type="NCBI Taxonomy" id="858893"/>
    <lineage>
        <taxon>Eukaryota</taxon>
        <taxon>Fungi</taxon>
        <taxon>Dikarya</taxon>
        <taxon>Ascomycota</taxon>
        <taxon>Pezizomycotina</taxon>
        <taxon>Eurotiomycetes</taxon>
        <taxon>Chaetothyriomycetidae</taxon>
        <taxon>Chaetothyriales</taxon>
        <taxon>Herpotrichiellaceae</taxon>
        <taxon>Exophiala</taxon>
    </lineage>
</organism>
<evidence type="ECO:0000256" key="1">
    <source>
        <dbReference type="ARBA" id="ARBA00005008"/>
    </source>
</evidence>
<dbReference type="AlphaFoldDB" id="H6C7Z8"/>
<evidence type="ECO:0000259" key="11">
    <source>
        <dbReference type="PROSITE" id="PS51819"/>
    </source>
</evidence>
<evidence type="ECO:0000256" key="4">
    <source>
        <dbReference type="ARBA" id="ARBA00022723"/>
    </source>
</evidence>
<feature type="domain" description="VOC" evidence="11">
    <location>
        <begin position="156"/>
        <end position="297"/>
    </location>
</feature>
<dbReference type="InterPro" id="IPR018146">
    <property type="entry name" value="Glyoxalase_1_CS"/>
</dbReference>
<feature type="transmembrane region" description="Helical" evidence="10">
    <location>
        <begin position="95"/>
        <end position="116"/>
    </location>
</feature>
<sequence length="472" mass="54587">MTFKLYIVLYSGFGHMVQIGYDLLVAVQLWKHARGVHMWLARWHKDRDSENERMEGFKCNPGSVRTGTRVIHFPTLQSFQKRNQWKREVKQSTALLFYNTTAFLIATKFGVLSMILSRLSIRPRLQQLIQHFSHPSTSTTATPRAYATMVDQSKWKFNHTMLRVKDPKRSIEYYNLLGLSLINKLEFPENKFDLYFLAYDGPKSASPGSHWTDREGVLELTHNYGTETDENFTVNNGNKEPHKGFGHICVSVDNIQAACQRIEDAGYKFQKKLTDGRMRSIAFALDPDGYWVEIIGQKNVDETKDITTTDTSAYRLNHTMIRVKDPEKSLRFYQDVLGMTLLRTSEQKEAGFTLYFLGYPGDFQVPKPEDTPNGVNPLANKEGLLELTWNYGTEKQEGKVYHNGNDQPQGFGHICISVDDLEEACKFMDEKKVNWKKRLTDGRMKNVAFVLDPDEYWVEVIQNEKLKKTTDW</sequence>
<keyword evidence="10" id="KW-0812">Transmembrane</keyword>
<evidence type="ECO:0000256" key="9">
    <source>
        <dbReference type="RuleBase" id="RU361179"/>
    </source>
</evidence>
<reference evidence="12" key="1">
    <citation type="submission" date="2011-07" db="EMBL/GenBank/DDBJ databases">
        <title>The Genome Sequence of Exophiala (Wangiella) dermatitidis NIH/UT8656.</title>
        <authorList>
            <consortium name="The Broad Institute Genome Sequencing Platform"/>
            <person name="Cuomo C."/>
            <person name="Wang Z."/>
            <person name="Hunicke-Smith S."/>
            <person name="Szanislo P.J."/>
            <person name="Earl A."/>
            <person name="Young S.K."/>
            <person name="Zeng Q."/>
            <person name="Gargeya S."/>
            <person name="Fitzgerald M."/>
            <person name="Haas B."/>
            <person name="Abouelleil A."/>
            <person name="Alvarado L."/>
            <person name="Arachchi H.M."/>
            <person name="Berlin A."/>
            <person name="Brown A."/>
            <person name="Chapman S.B."/>
            <person name="Chen Z."/>
            <person name="Dunbar C."/>
            <person name="Freedman E."/>
            <person name="Gearin G."/>
            <person name="Gellesch M."/>
            <person name="Goldberg J."/>
            <person name="Griggs A."/>
            <person name="Gujja S."/>
            <person name="Heiman D."/>
            <person name="Howarth C."/>
            <person name="Larson L."/>
            <person name="Lui A."/>
            <person name="MacDonald P.J.P."/>
            <person name="Montmayeur A."/>
            <person name="Murphy C."/>
            <person name="Neiman D."/>
            <person name="Pearson M."/>
            <person name="Priest M."/>
            <person name="Roberts A."/>
            <person name="Saif S."/>
            <person name="Shea T."/>
            <person name="Shenoy N."/>
            <person name="Sisk P."/>
            <person name="Stolte C."/>
            <person name="Sykes S."/>
            <person name="Wortman J."/>
            <person name="Nusbaum C."/>
            <person name="Birren B."/>
        </authorList>
    </citation>
    <scope>NUCLEOTIDE SEQUENCE</scope>
    <source>
        <strain evidence="12">NIH/UT8656</strain>
    </source>
</reference>
<dbReference type="InterPro" id="IPR029068">
    <property type="entry name" value="Glyas_Bleomycin-R_OHBP_Dase"/>
</dbReference>
<keyword evidence="13" id="KW-1185">Reference proteome</keyword>
<comment type="pathway">
    <text evidence="1 9">Secondary metabolite metabolism; methylglyoxal degradation; (R)-lactate from methylglyoxal: step 1/2.</text>
</comment>
<evidence type="ECO:0000256" key="6">
    <source>
        <dbReference type="ARBA" id="ARBA00023239"/>
    </source>
</evidence>
<keyword evidence="5 8" id="KW-0862">Zinc</keyword>
<dbReference type="EMBL" id="JH226136">
    <property type="protein sequence ID" value="EHY60225.1"/>
    <property type="molecule type" value="Genomic_DNA"/>
</dbReference>